<dbReference type="EMBL" id="JBEDUW010000006">
    <property type="protein sequence ID" value="KAK9924524.1"/>
    <property type="molecule type" value="Genomic_DNA"/>
</dbReference>
<name>A0AAW1WLP8_RUBAR</name>
<proteinExistence type="predicted"/>
<reference evidence="1 2" key="1">
    <citation type="journal article" date="2023" name="G3 (Bethesda)">
        <title>A chromosome-length genome assembly and annotation of blackberry (Rubus argutus, cv. 'Hillquist').</title>
        <authorList>
            <person name="Bruna T."/>
            <person name="Aryal R."/>
            <person name="Dudchenko O."/>
            <person name="Sargent D.J."/>
            <person name="Mead D."/>
            <person name="Buti M."/>
            <person name="Cavallini A."/>
            <person name="Hytonen T."/>
            <person name="Andres J."/>
            <person name="Pham M."/>
            <person name="Weisz D."/>
            <person name="Mascagni F."/>
            <person name="Usai G."/>
            <person name="Natali L."/>
            <person name="Bassil N."/>
            <person name="Fernandez G.E."/>
            <person name="Lomsadze A."/>
            <person name="Armour M."/>
            <person name="Olukolu B."/>
            <person name="Poorten T."/>
            <person name="Britton C."/>
            <person name="Davik J."/>
            <person name="Ashrafi H."/>
            <person name="Aiden E.L."/>
            <person name="Borodovsky M."/>
            <person name="Worthington M."/>
        </authorList>
    </citation>
    <scope>NUCLEOTIDE SEQUENCE [LARGE SCALE GENOMIC DNA]</scope>
    <source>
        <strain evidence="1">PI 553951</strain>
    </source>
</reference>
<evidence type="ECO:0000313" key="1">
    <source>
        <dbReference type="EMBL" id="KAK9924524.1"/>
    </source>
</evidence>
<keyword evidence="2" id="KW-1185">Reference proteome</keyword>
<sequence>MAELLGSAVTGLRVEVNGRNSDGGGGIELVCHWPLGFWVIEDAERNVVMAEERSVLWRCWTLGLQAAAV</sequence>
<comment type="caution">
    <text evidence="1">The sequence shown here is derived from an EMBL/GenBank/DDBJ whole genome shotgun (WGS) entry which is preliminary data.</text>
</comment>
<organism evidence="1 2">
    <name type="scientific">Rubus argutus</name>
    <name type="common">Southern blackberry</name>
    <dbReference type="NCBI Taxonomy" id="59490"/>
    <lineage>
        <taxon>Eukaryota</taxon>
        <taxon>Viridiplantae</taxon>
        <taxon>Streptophyta</taxon>
        <taxon>Embryophyta</taxon>
        <taxon>Tracheophyta</taxon>
        <taxon>Spermatophyta</taxon>
        <taxon>Magnoliopsida</taxon>
        <taxon>eudicotyledons</taxon>
        <taxon>Gunneridae</taxon>
        <taxon>Pentapetalae</taxon>
        <taxon>rosids</taxon>
        <taxon>fabids</taxon>
        <taxon>Rosales</taxon>
        <taxon>Rosaceae</taxon>
        <taxon>Rosoideae</taxon>
        <taxon>Rosoideae incertae sedis</taxon>
        <taxon>Rubus</taxon>
    </lineage>
</organism>
<dbReference type="AlphaFoldDB" id="A0AAW1WLP8"/>
<dbReference type="Proteomes" id="UP001457282">
    <property type="component" value="Unassembled WGS sequence"/>
</dbReference>
<accession>A0AAW1WLP8</accession>
<protein>
    <submittedName>
        <fullName evidence="1">Uncharacterized protein</fullName>
    </submittedName>
</protein>
<gene>
    <name evidence="1" type="ORF">M0R45_032889</name>
</gene>
<evidence type="ECO:0000313" key="2">
    <source>
        <dbReference type="Proteomes" id="UP001457282"/>
    </source>
</evidence>